<dbReference type="STRING" id="7868.ENSCMIP00000011732"/>
<keyword evidence="2" id="KW-0106">Calcium</keyword>
<dbReference type="GO" id="GO:0017128">
    <property type="term" value="F:phospholipid scramblase activity"/>
    <property type="evidence" value="ECO:0007669"/>
    <property type="project" value="InterPro"/>
</dbReference>
<reference evidence="5" key="1">
    <citation type="journal article" date="2006" name="Science">
        <title>Ancient noncoding elements conserved in the human genome.</title>
        <authorList>
            <person name="Venkatesh B."/>
            <person name="Kirkness E.F."/>
            <person name="Loh Y.H."/>
            <person name="Halpern A.L."/>
            <person name="Lee A.P."/>
            <person name="Johnson J."/>
            <person name="Dandona N."/>
            <person name="Viswanathan L.D."/>
            <person name="Tay A."/>
            <person name="Venter J.C."/>
            <person name="Strausberg R.L."/>
            <person name="Brenner S."/>
        </authorList>
    </citation>
    <scope>NUCLEOTIDE SEQUENCE [LARGE SCALE GENOMIC DNA]</scope>
</reference>
<accession>A0A4W3H987</accession>
<reference evidence="4" key="4">
    <citation type="submission" date="2025-08" db="UniProtKB">
        <authorList>
            <consortium name="Ensembl"/>
        </authorList>
    </citation>
    <scope>IDENTIFICATION</scope>
</reference>
<comment type="cofactor">
    <cofactor evidence="2">
        <name>Ca(2+)</name>
        <dbReference type="ChEBI" id="CHEBI:29108"/>
    </cofactor>
</comment>
<keyword evidence="2" id="KW-0564">Palmitate</keyword>
<dbReference type="Proteomes" id="UP000314986">
    <property type="component" value="Unassembled WGS sequence"/>
</dbReference>
<evidence type="ECO:0000313" key="5">
    <source>
        <dbReference type="Proteomes" id="UP000314986"/>
    </source>
</evidence>
<reference evidence="5" key="3">
    <citation type="journal article" date="2014" name="Nature">
        <title>Elephant shark genome provides unique insights into gnathostome evolution.</title>
        <authorList>
            <consortium name="International Elephant Shark Genome Sequencing Consortium"/>
            <person name="Venkatesh B."/>
            <person name="Lee A.P."/>
            <person name="Ravi V."/>
            <person name="Maurya A.K."/>
            <person name="Lian M.M."/>
            <person name="Swann J.B."/>
            <person name="Ohta Y."/>
            <person name="Flajnik M.F."/>
            <person name="Sutoh Y."/>
            <person name="Kasahara M."/>
            <person name="Hoon S."/>
            <person name="Gangu V."/>
            <person name="Roy S.W."/>
            <person name="Irimia M."/>
            <person name="Korzh V."/>
            <person name="Kondrychyn I."/>
            <person name="Lim Z.W."/>
            <person name="Tay B.H."/>
            <person name="Tohari S."/>
            <person name="Kong K.W."/>
            <person name="Ho S."/>
            <person name="Lorente-Galdos B."/>
            <person name="Quilez J."/>
            <person name="Marques-Bonet T."/>
            <person name="Raney B.J."/>
            <person name="Ingham P.W."/>
            <person name="Tay A."/>
            <person name="Hillier L.W."/>
            <person name="Minx P."/>
            <person name="Boehm T."/>
            <person name="Wilson R.K."/>
            <person name="Brenner S."/>
            <person name="Warren W.C."/>
        </authorList>
    </citation>
    <scope>NUCLEOTIDE SEQUENCE [LARGE SCALE GENOMIC DNA]</scope>
</reference>
<keyword evidence="3" id="KW-0732">Signal</keyword>
<evidence type="ECO:0000256" key="3">
    <source>
        <dbReference type="SAM" id="SignalP"/>
    </source>
</evidence>
<feature type="signal peptide" evidence="3">
    <location>
        <begin position="1"/>
        <end position="21"/>
    </location>
</feature>
<evidence type="ECO:0000313" key="4">
    <source>
        <dbReference type="Ensembl" id="ENSCMIP00000011732.1"/>
    </source>
</evidence>
<proteinExistence type="inferred from homology"/>
<evidence type="ECO:0000256" key="2">
    <source>
        <dbReference type="RuleBase" id="RU363116"/>
    </source>
</evidence>
<reference evidence="4" key="5">
    <citation type="submission" date="2025-09" db="UniProtKB">
        <authorList>
            <consortium name="Ensembl"/>
        </authorList>
    </citation>
    <scope>IDENTIFICATION</scope>
</reference>
<name>A0A4W3H987_CALMI</name>
<dbReference type="GO" id="GO:0005886">
    <property type="term" value="C:plasma membrane"/>
    <property type="evidence" value="ECO:0007669"/>
    <property type="project" value="TreeGrafter"/>
</dbReference>
<comment type="similarity">
    <text evidence="1 2">Belongs to the phospholipid scramblase family.</text>
</comment>
<dbReference type="OMA" id="WHPLSPK"/>
<dbReference type="InterPro" id="IPR025659">
    <property type="entry name" value="Tubby-like_C"/>
</dbReference>
<dbReference type="GeneTree" id="ENSGT00940000154435"/>
<keyword evidence="5" id="KW-1185">Reference proteome</keyword>
<dbReference type="PANTHER" id="PTHR23248:SF9">
    <property type="entry name" value="PHOSPHOLIPID SCRAMBLASE"/>
    <property type="match status" value="1"/>
</dbReference>
<dbReference type="PANTHER" id="PTHR23248">
    <property type="entry name" value="PHOSPHOLIPID SCRAMBLASE-RELATED"/>
    <property type="match status" value="1"/>
</dbReference>
<evidence type="ECO:0000256" key="1">
    <source>
        <dbReference type="ARBA" id="ARBA00005350"/>
    </source>
</evidence>
<reference evidence="5" key="2">
    <citation type="journal article" date="2007" name="PLoS Biol.">
        <title>Survey sequencing and comparative analysis of the elephant shark (Callorhinchus milii) genome.</title>
        <authorList>
            <person name="Venkatesh B."/>
            <person name="Kirkness E.F."/>
            <person name="Loh Y.H."/>
            <person name="Halpern A.L."/>
            <person name="Lee A.P."/>
            <person name="Johnson J."/>
            <person name="Dandona N."/>
            <person name="Viswanathan L.D."/>
            <person name="Tay A."/>
            <person name="Venter J.C."/>
            <person name="Strausberg R.L."/>
            <person name="Brenner S."/>
        </authorList>
    </citation>
    <scope>NUCLEOTIDE SEQUENCE [LARGE SCALE GENOMIC DNA]</scope>
</reference>
<sequence>MQGLLLLLLLPNPSPIPSVYASLPISAHEIRALGFETQNKYEVKNSLGQRIYFAVEESDFCNRMCCGANRAFTIKILDNVGQPIIQFTRPLACGFCCCPCCLNTMEVEAPPGNIIGYVTQEWHPFQPRFNVQDEKHETVLKIKGPCLAFNCFGDVGFEVSSLDESNIVGRITKQWSGLSREMFTDSDSFGIQFPMDLDVKVKAVLLGACLLVVSGKMFL</sequence>
<dbReference type="AlphaFoldDB" id="A0A4W3H987"/>
<dbReference type="InParanoid" id="A0A4W3H987"/>
<dbReference type="Pfam" id="PF03803">
    <property type="entry name" value="Scramblase"/>
    <property type="match status" value="1"/>
</dbReference>
<organism evidence="4 5">
    <name type="scientific">Callorhinchus milii</name>
    <name type="common">Ghost shark</name>
    <dbReference type="NCBI Taxonomy" id="7868"/>
    <lineage>
        <taxon>Eukaryota</taxon>
        <taxon>Metazoa</taxon>
        <taxon>Chordata</taxon>
        <taxon>Craniata</taxon>
        <taxon>Vertebrata</taxon>
        <taxon>Chondrichthyes</taxon>
        <taxon>Holocephali</taxon>
        <taxon>Chimaeriformes</taxon>
        <taxon>Callorhinchidae</taxon>
        <taxon>Callorhinchus</taxon>
    </lineage>
</organism>
<dbReference type="Ensembl" id="ENSCMIT00000012017.1">
    <property type="protein sequence ID" value="ENSCMIP00000011732.1"/>
    <property type="gene ID" value="ENSCMIG00000006080.1"/>
</dbReference>
<dbReference type="SUPFAM" id="SSF54518">
    <property type="entry name" value="Tubby C-terminal domain-like"/>
    <property type="match status" value="1"/>
</dbReference>
<protein>
    <recommendedName>
        <fullName evidence="2">Phospholipid scramblase</fullName>
    </recommendedName>
</protein>
<feature type="chain" id="PRO_5021442246" description="Phospholipid scramblase" evidence="3">
    <location>
        <begin position="22"/>
        <end position="219"/>
    </location>
</feature>
<keyword evidence="2" id="KW-0449">Lipoprotein</keyword>
<comment type="function">
    <text evidence="2">May mediate accelerated ATP-independent bidirectional transbilayer migration of phospholipids upon binding calcium ions that results in a loss of phospholipid asymmetry in the plasma membrane.</text>
</comment>
<dbReference type="InterPro" id="IPR005552">
    <property type="entry name" value="Scramblase"/>
</dbReference>